<dbReference type="InterPro" id="IPR038564">
    <property type="entry name" value="Maf1_sf"/>
</dbReference>
<feature type="region of interest" description="Disordered" evidence="1">
    <location>
        <begin position="184"/>
        <end position="234"/>
    </location>
</feature>
<feature type="compositionally biased region" description="Low complexity" evidence="1">
    <location>
        <begin position="184"/>
        <end position="197"/>
    </location>
</feature>
<dbReference type="Gene3D" id="3.40.1000.50">
    <property type="entry name" value="Repressor of RNA polymerase III transcription Maf1"/>
    <property type="match status" value="1"/>
</dbReference>
<keyword evidence="3" id="KW-1185">Reference proteome</keyword>
<feature type="region of interest" description="Disordered" evidence="1">
    <location>
        <begin position="68"/>
        <end position="112"/>
    </location>
</feature>
<dbReference type="EMBL" id="JBEVYD010000003">
    <property type="protein sequence ID" value="KAL3234354.1"/>
    <property type="molecule type" value="Genomic_DNA"/>
</dbReference>
<evidence type="ECO:0000256" key="1">
    <source>
        <dbReference type="SAM" id="MobiDB-lite"/>
    </source>
</evidence>
<dbReference type="PANTHER" id="PTHR22504">
    <property type="entry name" value="REPRESSOR OF RNA POLYMERASE III TRANSCRIPTION MAF1"/>
    <property type="match status" value="1"/>
</dbReference>
<evidence type="ECO:0000313" key="3">
    <source>
        <dbReference type="Proteomes" id="UP001623330"/>
    </source>
</evidence>
<feature type="compositionally biased region" description="Basic and acidic residues" evidence="1">
    <location>
        <begin position="102"/>
        <end position="112"/>
    </location>
</feature>
<accession>A0ABR4NYV7</accession>
<name>A0ABR4NYV7_9SACH</name>
<protein>
    <submittedName>
        <fullName evidence="2">Repressor of RNA polymerase III transcription MAF1</fullName>
    </submittedName>
</protein>
<feature type="compositionally biased region" description="Basic and acidic residues" evidence="1">
    <location>
        <begin position="380"/>
        <end position="397"/>
    </location>
</feature>
<proteinExistence type="predicted"/>
<dbReference type="PANTHER" id="PTHR22504:SF0">
    <property type="entry name" value="REPRESSOR OF RNA POLYMERASE III TRANSCRIPTION MAF1 HOMOLOG"/>
    <property type="match status" value="1"/>
</dbReference>
<organism evidence="2 3">
    <name type="scientific">Nakaseomyces bracarensis</name>
    <dbReference type="NCBI Taxonomy" id="273131"/>
    <lineage>
        <taxon>Eukaryota</taxon>
        <taxon>Fungi</taxon>
        <taxon>Dikarya</taxon>
        <taxon>Ascomycota</taxon>
        <taxon>Saccharomycotina</taxon>
        <taxon>Saccharomycetes</taxon>
        <taxon>Saccharomycetales</taxon>
        <taxon>Saccharomycetaceae</taxon>
        <taxon>Nakaseomyces</taxon>
    </lineage>
</organism>
<dbReference type="Pfam" id="PF09174">
    <property type="entry name" value="Maf1"/>
    <property type="match status" value="1"/>
</dbReference>
<dbReference type="Proteomes" id="UP001623330">
    <property type="component" value="Unassembled WGS sequence"/>
</dbReference>
<dbReference type="InterPro" id="IPR015257">
    <property type="entry name" value="Maf1"/>
</dbReference>
<comment type="caution">
    <text evidence="2">The sequence shown here is derived from an EMBL/GenBank/DDBJ whole genome shotgun (WGS) entry which is preliminary data.</text>
</comment>
<feature type="region of interest" description="Disordered" evidence="1">
    <location>
        <begin position="379"/>
        <end position="404"/>
    </location>
</feature>
<feature type="compositionally biased region" description="Basic and acidic residues" evidence="1">
    <location>
        <begin position="70"/>
        <end position="93"/>
    </location>
</feature>
<sequence>MKFIDELDIERVNQVLNFETIDCKIVGGCDIFTTKAVASDRKLYKTIDHHLDTILQDNESYNLALQHQISMDKDKDKDKEDVNKEEKEDRVGELDGGSPTMGRRDSSSFWEQKRRMSVSESPIYLNKIGSVGNGYMSSTGNGFNGVSQTTSTEAIAAHDSVLSTPVVKTSKLNDQNLKDLVSSYDSGYTSSSSVESSTKGKHVKNSKRADSMDSAVLKNNTNSNNSDNHYRRRSSLNELSPKLNLGPFGPISEPSSRRTFAYLIAILNASYPDHDFSLLEPNDFKRSSIKSFIAKFENSMYSLGRNPEEWIWEIINSHMTLSDCVLYQYAPTQSFLDDEPGHLWSLIGFLFNKKRKRVAFVYLIASRLKITMNNSIGTEDDMRNGDRLRDNENRDFDVEGNQYEGEYDLTYDEHVIDDDEEE</sequence>
<evidence type="ECO:0000313" key="2">
    <source>
        <dbReference type="EMBL" id="KAL3234354.1"/>
    </source>
</evidence>
<gene>
    <name evidence="2" type="ORF">RNJ44_03116</name>
</gene>
<reference evidence="2 3" key="1">
    <citation type="submission" date="2024-05" db="EMBL/GenBank/DDBJ databases">
        <title>Long read based assembly of the Candida bracarensis genome reveals expanded adhesin content.</title>
        <authorList>
            <person name="Marcet-Houben M."/>
            <person name="Ksiezopolska E."/>
            <person name="Gabaldon T."/>
        </authorList>
    </citation>
    <scope>NUCLEOTIDE SEQUENCE [LARGE SCALE GENOMIC DNA]</scope>
    <source>
        <strain evidence="2 3">CBM6</strain>
    </source>
</reference>